<feature type="binding site" evidence="8">
    <location>
        <position position="8"/>
    </location>
    <ligand>
        <name>Mg(2+)</name>
        <dbReference type="ChEBI" id="CHEBI:18420"/>
    </ligand>
</feature>
<evidence type="ECO:0000256" key="4">
    <source>
        <dbReference type="ARBA" id="ARBA00022723"/>
    </source>
</evidence>
<dbReference type="Pfam" id="PF01850">
    <property type="entry name" value="PIN"/>
    <property type="match status" value="1"/>
</dbReference>
<gene>
    <name evidence="8" type="primary">vapC</name>
    <name evidence="10" type="ORF">QIT00_26650</name>
</gene>
<dbReference type="Gene3D" id="3.40.50.1010">
    <property type="entry name" value="5'-nuclease"/>
    <property type="match status" value="1"/>
</dbReference>
<dbReference type="RefSeq" id="WP_282537950.1">
    <property type="nucleotide sequence ID" value="NZ_JASCIS010000032.1"/>
</dbReference>
<protein>
    <recommendedName>
        <fullName evidence="8">Ribonuclease VapC</fullName>
        <shortName evidence="8">RNase VapC</shortName>
        <ecNumber evidence="8">3.1.-.-</ecNumber>
    </recommendedName>
    <alternativeName>
        <fullName evidence="8">Toxin VapC</fullName>
    </alternativeName>
</protein>
<dbReference type="InterPro" id="IPR022907">
    <property type="entry name" value="VapC_family"/>
</dbReference>
<dbReference type="InterPro" id="IPR002716">
    <property type="entry name" value="PIN_dom"/>
</dbReference>
<keyword evidence="11" id="KW-1185">Reference proteome</keyword>
<keyword evidence="8" id="KW-0800">Toxin</keyword>
<dbReference type="InterPro" id="IPR029060">
    <property type="entry name" value="PIN-like_dom_sf"/>
</dbReference>
<feature type="domain" description="PIN" evidence="9">
    <location>
        <begin position="5"/>
        <end position="123"/>
    </location>
</feature>
<comment type="caution">
    <text evidence="10">The sequence shown here is derived from an EMBL/GenBank/DDBJ whole genome shotgun (WGS) entry which is preliminary data.</text>
</comment>
<organism evidence="10 11">
    <name type="scientific">Streptomyces luteolus</name>
    <dbReference type="NCBI Taxonomy" id="3043615"/>
    <lineage>
        <taxon>Bacteria</taxon>
        <taxon>Bacillati</taxon>
        <taxon>Actinomycetota</taxon>
        <taxon>Actinomycetes</taxon>
        <taxon>Kitasatosporales</taxon>
        <taxon>Streptomycetaceae</taxon>
        <taxon>Streptomyces</taxon>
    </lineage>
</organism>
<proteinExistence type="inferred from homology"/>
<dbReference type="EMBL" id="JASCIS010000032">
    <property type="protein sequence ID" value="MDI3422088.1"/>
    <property type="molecule type" value="Genomic_DNA"/>
</dbReference>
<dbReference type="CDD" id="cd18755">
    <property type="entry name" value="PIN_MtVapC3_VapC21-like"/>
    <property type="match status" value="1"/>
</dbReference>
<evidence type="ECO:0000256" key="8">
    <source>
        <dbReference type="HAMAP-Rule" id="MF_00265"/>
    </source>
</evidence>
<dbReference type="SUPFAM" id="SSF88723">
    <property type="entry name" value="PIN domain-like"/>
    <property type="match status" value="1"/>
</dbReference>
<dbReference type="Proteomes" id="UP001237105">
    <property type="component" value="Unassembled WGS sequence"/>
</dbReference>
<dbReference type="HAMAP" id="MF_00265">
    <property type="entry name" value="VapC_Nob1"/>
    <property type="match status" value="1"/>
</dbReference>
<name>A0ABT6T2J0_9ACTN</name>
<dbReference type="InterPro" id="IPR050556">
    <property type="entry name" value="Type_II_TA_system_RNase"/>
</dbReference>
<evidence type="ECO:0000256" key="3">
    <source>
        <dbReference type="ARBA" id="ARBA00022722"/>
    </source>
</evidence>
<evidence type="ECO:0000259" key="9">
    <source>
        <dbReference type="Pfam" id="PF01850"/>
    </source>
</evidence>
<keyword evidence="3 8" id="KW-0540">Nuclease</keyword>
<dbReference type="EC" id="3.1.-.-" evidence="8"/>
<evidence type="ECO:0000256" key="5">
    <source>
        <dbReference type="ARBA" id="ARBA00022801"/>
    </source>
</evidence>
<keyword evidence="5 8" id="KW-0378">Hydrolase</keyword>
<evidence type="ECO:0000313" key="10">
    <source>
        <dbReference type="EMBL" id="MDI3422088.1"/>
    </source>
</evidence>
<evidence type="ECO:0000313" key="11">
    <source>
        <dbReference type="Proteomes" id="UP001237105"/>
    </source>
</evidence>
<comment type="cofactor">
    <cofactor evidence="1 8">
        <name>Mg(2+)</name>
        <dbReference type="ChEBI" id="CHEBI:18420"/>
    </cofactor>
</comment>
<keyword evidence="2 8" id="KW-1277">Toxin-antitoxin system</keyword>
<accession>A0ABT6T2J0</accession>
<keyword evidence="6 8" id="KW-0460">Magnesium</keyword>
<reference evidence="10 11" key="1">
    <citation type="submission" date="2023-05" db="EMBL/GenBank/DDBJ databases">
        <title>Draft genome sequence of Streptomyces sp. B-S-A12 isolated from a cave soil in Thailand.</title>
        <authorList>
            <person name="Chamroensaksri N."/>
            <person name="Muangham S."/>
        </authorList>
    </citation>
    <scope>NUCLEOTIDE SEQUENCE [LARGE SCALE GENOMIC DNA]</scope>
    <source>
        <strain evidence="10 11">B-S-A12</strain>
    </source>
</reference>
<feature type="binding site" evidence="8">
    <location>
        <position position="97"/>
    </location>
    <ligand>
        <name>Mg(2+)</name>
        <dbReference type="ChEBI" id="CHEBI:18420"/>
    </ligand>
</feature>
<comment type="function">
    <text evidence="8">Toxic component of a toxin-antitoxin (TA) system. An RNase.</text>
</comment>
<keyword evidence="4 8" id="KW-0479">Metal-binding</keyword>
<sequence>MSELYLIDTSALIRFYCGTSGSEWDQAVNAGLVGICEPVRQEFLRAVGGTPAYHEADGLLRDTFPYYAMRDSAWDDTAILQRDLANRGMHQCAGPVDLLVAVTAVHHKLTLLHQDADFEAIARHTGQPEQRIFDSS</sequence>
<evidence type="ECO:0000256" key="7">
    <source>
        <dbReference type="ARBA" id="ARBA00038093"/>
    </source>
</evidence>
<dbReference type="PANTHER" id="PTHR33653:SF1">
    <property type="entry name" value="RIBONUCLEASE VAPC2"/>
    <property type="match status" value="1"/>
</dbReference>
<evidence type="ECO:0000256" key="1">
    <source>
        <dbReference type="ARBA" id="ARBA00001946"/>
    </source>
</evidence>
<comment type="similarity">
    <text evidence="7 8">Belongs to the PINc/VapC protein family.</text>
</comment>
<dbReference type="PANTHER" id="PTHR33653">
    <property type="entry name" value="RIBONUCLEASE VAPC2"/>
    <property type="match status" value="1"/>
</dbReference>
<evidence type="ECO:0000256" key="6">
    <source>
        <dbReference type="ARBA" id="ARBA00022842"/>
    </source>
</evidence>
<evidence type="ECO:0000256" key="2">
    <source>
        <dbReference type="ARBA" id="ARBA00022649"/>
    </source>
</evidence>